<sequence>MTSSLRRQSILDPSKTYTFRSYFEMRFPIDEILQELGVTFTHQELALFERASAYKNKVTPQAQSTKQRIIVAQKHVDLSSEASRREMLIAPIILDIVHLVDVKVNIEYKIEVNQFLRGDVDYYLKSKHHVLIVEAKQADLGRGFVQLAAELIALDAWIDSKDKIIYGAVTTGDIWQFGSLDRQQKCIVQDLMLYRVPTDLEDVMAILMWMLQREEDQ</sequence>
<keyword evidence="2" id="KW-1185">Reference proteome</keyword>
<gene>
    <name evidence="1" type="ORF">JX360_09275</name>
</gene>
<organism evidence="1 2">
    <name type="scientific">Thermostichus vulcanus str. 'Rupite'</name>
    <dbReference type="NCBI Taxonomy" id="2813851"/>
    <lineage>
        <taxon>Bacteria</taxon>
        <taxon>Bacillati</taxon>
        <taxon>Cyanobacteriota</taxon>
        <taxon>Cyanophyceae</taxon>
        <taxon>Thermostichales</taxon>
        <taxon>Thermostichaceae</taxon>
        <taxon>Thermostichus</taxon>
    </lineage>
</organism>
<evidence type="ECO:0000313" key="1">
    <source>
        <dbReference type="EMBL" id="MCJ2543094.1"/>
    </source>
</evidence>
<accession>A0ABT0CBC8</accession>
<proteinExistence type="predicted"/>
<evidence type="ECO:0008006" key="3">
    <source>
        <dbReference type="Google" id="ProtNLM"/>
    </source>
</evidence>
<dbReference type="RefSeq" id="WP_244350372.1">
    <property type="nucleotide sequence ID" value="NZ_JAFIRA010000021.1"/>
</dbReference>
<name>A0ABT0CBC8_THEVL</name>
<evidence type="ECO:0000313" key="2">
    <source>
        <dbReference type="Proteomes" id="UP000830835"/>
    </source>
</evidence>
<comment type="caution">
    <text evidence="1">The sequence shown here is derived from an EMBL/GenBank/DDBJ whole genome shotgun (WGS) entry which is preliminary data.</text>
</comment>
<dbReference type="EMBL" id="JAFIRA010000021">
    <property type="protein sequence ID" value="MCJ2543094.1"/>
    <property type="molecule type" value="Genomic_DNA"/>
</dbReference>
<protein>
    <recommendedName>
        <fullName evidence="3">Type I restriction enzyme R protein N-terminal domain-containing protein</fullName>
    </recommendedName>
</protein>
<dbReference type="Proteomes" id="UP000830835">
    <property type="component" value="Unassembled WGS sequence"/>
</dbReference>
<reference evidence="1" key="1">
    <citation type="submission" date="2021-02" db="EMBL/GenBank/DDBJ databases">
        <title>The CRISPR/cas machinery reduction and long-range gene transfer in the hot spring cyanobacterium Synechococcus.</title>
        <authorList>
            <person name="Dvorak P."/>
            <person name="Jahodarova E."/>
            <person name="Hasler P."/>
            <person name="Poulickova A."/>
        </authorList>
    </citation>
    <scope>NUCLEOTIDE SEQUENCE</scope>
    <source>
        <strain evidence="1">Rupite</strain>
    </source>
</reference>